<evidence type="ECO:0000256" key="1">
    <source>
        <dbReference type="SAM" id="MobiDB-lite"/>
    </source>
</evidence>
<keyword evidence="3" id="KW-1185">Reference proteome</keyword>
<sequence>MAIALPPPRSEADNLDEPGEDSLRTNICQTLALCGPTPQSLTWVGAFENSHSLNTFAIEDLIPRFSRLHKLKLAFIKFAD</sequence>
<dbReference type="EMBL" id="JBHFEH010000005">
    <property type="protein sequence ID" value="KAL2057359.1"/>
    <property type="molecule type" value="Genomic_DNA"/>
</dbReference>
<name>A0ABR4BHR8_9LECA</name>
<accession>A0ABR4BHR8</accession>
<evidence type="ECO:0000313" key="2">
    <source>
        <dbReference type="EMBL" id="KAL2057359.1"/>
    </source>
</evidence>
<dbReference type="Proteomes" id="UP001590951">
    <property type="component" value="Unassembled WGS sequence"/>
</dbReference>
<protein>
    <submittedName>
        <fullName evidence="2">Uncharacterized protein</fullName>
    </submittedName>
</protein>
<evidence type="ECO:0000313" key="3">
    <source>
        <dbReference type="Proteomes" id="UP001590951"/>
    </source>
</evidence>
<organism evidence="2 3">
    <name type="scientific">Lepraria finkii</name>
    <dbReference type="NCBI Taxonomy" id="1340010"/>
    <lineage>
        <taxon>Eukaryota</taxon>
        <taxon>Fungi</taxon>
        <taxon>Dikarya</taxon>
        <taxon>Ascomycota</taxon>
        <taxon>Pezizomycotina</taxon>
        <taxon>Lecanoromycetes</taxon>
        <taxon>OSLEUM clade</taxon>
        <taxon>Lecanoromycetidae</taxon>
        <taxon>Lecanorales</taxon>
        <taxon>Lecanorineae</taxon>
        <taxon>Stereocaulaceae</taxon>
        <taxon>Lepraria</taxon>
    </lineage>
</organism>
<feature type="region of interest" description="Disordered" evidence="1">
    <location>
        <begin position="1"/>
        <end position="21"/>
    </location>
</feature>
<comment type="caution">
    <text evidence="2">The sequence shown here is derived from an EMBL/GenBank/DDBJ whole genome shotgun (WGS) entry which is preliminary data.</text>
</comment>
<gene>
    <name evidence="2" type="ORF">ABVK25_002412</name>
</gene>
<reference evidence="2 3" key="1">
    <citation type="submission" date="2024-09" db="EMBL/GenBank/DDBJ databases">
        <title>Rethinking Asexuality: The Enigmatic Case of Functional Sexual Genes in Lepraria (Stereocaulaceae).</title>
        <authorList>
            <person name="Doellman M."/>
            <person name="Sun Y."/>
            <person name="Barcenas-Pena A."/>
            <person name="Lumbsch H.T."/>
            <person name="Grewe F."/>
        </authorList>
    </citation>
    <scope>NUCLEOTIDE SEQUENCE [LARGE SCALE GENOMIC DNA]</scope>
    <source>
        <strain evidence="2 3">Grewe 0041</strain>
    </source>
</reference>
<proteinExistence type="predicted"/>